<evidence type="ECO:0000313" key="1">
    <source>
        <dbReference type="EMBL" id="MBW84503.1"/>
    </source>
</evidence>
<accession>A0A2P2ITF6</accession>
<proteinExistence type="predicted"/>
<name>A0A2P2ITF6_RHIMU</name>
<sequence>MGFNCDLWLLIELPIKSCIACKDYIELRKKPLSIKLFFSPQVHSLQPTILFIPHYCYE</sequence>
<organism evidence="1">
    <name type="scientific">Rhizophora mucronata</name>
    <name type="common">Asiatic mangrove</name>
    <dbReference type="NCBI Taxonomy" id="61149"/>
    <lineage>
        <taxon>Eukaryota</taxon>
        <taxon>Viridiplantae</taxon>
        <taxon>Streptophyta</taxon>
        <taxon>Embryophyta</taxon>
        <taxon>Tracheophyta</taxon>
        <taxon>Spermatophyta</taxon>
        <taxon>Magnoliopsida</taxon>
        <taxon>eudicotyledons</taxon>
        <taxon>Gunneridae</taxon>
        <taxon>Pentapetalae</taxon>
        <taxon>rosids</taxon>
        <taxon>fabids</taxon>
        <taxon>Malpighiales</taxon>
        <taxon>Rhizophoraceae</taxon>
        <taxon>Rhizophora</taxon>
    </lineage>
</organism>
<protein>
    <submittedName>
        <fullName evidence="1">Uncharacterized protein</fullName>
    </submittedName>
</protein>
<reference evidence="1" key="1">
    <citation type="submission" date="2018-02" db="EMBL/GenBank/DDBJ databases">
        <title>Rhizophora mucronata_Transcriptome.</title>
        <authorList>
            <person name="Meera S.P."/>
            <person name="Sreeshan A."/>
            <person name="Augustine A."/>
        </authorList>
    </citation>
    <scope>NUCLEOTIDE SEQUENCE</scope>
    <source>
        <tissue evidence="1">Leaf</tissue>
    </source>
</reference>
<dbReference type="EMBL" id="GGEC01004020">
    <property type="protein sequence ID" value="MBW84503.1"/>
    <property type="molecule type" value="Transcribed_RNA"/>
</dbReference>
<dbReference type="AlphaFoldDB" id="A0A2P2ITF6"/>